<name>A0ABV1KLY6_9BACL</name>
<proteinExistence type="predicted"/>
<keyword evidence="2" id="KW-1185">Reference proteome</keyword>
<protein>
    <submittedName>
        <fullName evidence="1">Uncharacterized protein</fullName>
    </submittedName>
</protein>
<gene>
    <name evidence="1" type="ORF">QJS35_01665</name>
</gene>
<dbReference type="EMBL" id="JASKHM010000001">
    <property type="protein sequence ID" value="MEQ4481095.1"/>
    <property type="molecule type" value="Genomic_DNA"/>
</dbReference>
<sequence length="61" mass="6607">MGGHIYRLKIVEVIEDGLTPRGNQKFSFILNAGEKVGTKGETLIKIVLSNDGGMLSAYPTK</sequence>
<evidence type="ECO:0000313" key="1">
    <source>
        <dbReference type="EMBL" id="MEQ4481095.1"/>
    </source>
</evidence>
<organism evidence="1 2">
    <name type="scientific">Cohnella silvisoli</name>
    <dbReference type="NCBI Taxonomy" id="2873699"/>
    <lineage>
        <taxon>Bacteria</taxon>
        <taxon>Bacillati</taxon>
        <taxon>Bacillota</taxon>
        <taxon>Bacilli</taxon>
        <taxon>Bacillales</taxon>
        <taxon>Paenibacillaceae</taxon>
        <taxon>Cohnella</taxon>
    </lineage>
</organism>
<dbReference type="Proteomes" id="UP001493487">
    <property type="component" value="Unassembled WGS sequence"/>
</dbReference>
<comment type="caution">
    <text evidence="1">The sequence shown here is derived from an EMBL/GenBank/DDBJ whole genome shotgun (WGS) entry which is preliminary data.</text>
</comment>
<evidence type="ECO:0000313" key="2">
    <source>
        <dbReference type="Proteomes" id="UP001493487"/>
    </source>
</evidence>
<dbReference type="RefSeq" id="WP_232182425.1">
    <property type="nucleotide sequence ID" value="NZ_JAIOAP010000001.1"/>
</dbReference>
<reference evidence="1 2" key="1">
    <citation type="journal article" date="2023" name="Genome Announc.">
        <title>Pan-Genome Analyses of the Genus Cohnella and Proposal of the Novel Species Cohnella silvisoli sp. nov., Isolated from Forest Soil.</title>
        <authorList>
            <person name="Wang C."/>
            <person name="Mao L."/>
            <person name="Bao G."/>
            <person name="Zhu H."/>
        </authorList>
    </citation>
    <scope>NUCLEOTIDE SEQUENCE [LARGE SCALE GENOMIC DNA]</scope>
    <source>
        <strain evidence="1 2">NL03-T5-1</strain>
    </source>
</reference>
<accession>A0ABV1KLY6</accession>